<reference evidence="1 2" key="1">
    <citation type="submission" date="2019-04" db="EMBL/GenBank/DDBJ databases">
        <title>Friends and foes A comparative genomics study of 23 Aspergillus species from section Flavi.</title>
        <authorList>
            <consortium name="DOE Joint Genome Institute"/>
            <person name="Kjaerbolling I."/>
            <person name="Vesth T."/>
            <person name="Frisvad J.C."/>
            <person name="Nybo J.L."/>
            <person name="Theobald S."/>
            <person name="Kildgaard S."/>
            <person name="Isbrandt T."/>
            <person name="Kuo A."/>
            <person name="Sato A."/>
            <person name="Lyhne E.K."/>
            <person name="Kogle M.E."/>
            <person name="Wiebenga A."/>
            <person name="Kun R.S."/>
            <person name="Lubbers R.J."/>
            <person name="Makela M.R."/>
            <person name="Barry K."/>
            <person name="Chovatia M."/>
            <person name="Clum A."/>
            <person name="Daum C."/>
            <person name="Haridas S."/>
            <person name="He G."/>
            <person name="LaButti K."/>
            <person name="Lipzen A."/>
            <person name="Mondo S."/>
            <person name="Riley R."/>
            <person name="Salamov A."/>
            <person name="Simmons B.A."/>
            <person name="Magnuson J.K."/>
            <person name="Henrissat B."/>
            <person name="Mortensen U.H."/>
            <person name="Larsen T.O."/>
            <person name="Devries R.P."/>
            <person name="Grigoriev I.V."/>
            <person name="Machida M."/>
            <person name="Baker S.E."/>
            <person name="Andersen M.R."/>
        </authorList>
    </citation>
    <scope>NUCLEOTIDE SEQUENCE [LARGE SCALE GENOMIC DNA]</scope>
    <source>
        <strain evidence="1 2">CBS 151.66</strain>
    </source>
</reference>
<accession>A0A5N5WLH3</accession>
<name>A0A5N5WLH3_9EURO</name>
<evidence type="ECO:0000313" key="1">
    <source>
        <dbReference type="EMBL" id="KAB8069303.1"/>
    </source>
</evidence>
<dbReference type="Proteomes" id="UP000326565">
    <property type="component" value="Unassembled WGS sequence"/>
</dbReference>
<dbReference type="EMBL" id="ML732347">
    <property type="protein sequence ID" value="KAB8069303.1"/>
    <property type="molecule type" value="Genomic_DNA"/>
</dbReference>
<sequence>MKMAQTSIYRVANISRMLLAFTLLANDGYIHWNRPIAEFIPDWITWLAGRNLLSNCLAI</sequence>
<gene>
    <name evidence="1" type="ORF">BDV29DRAFT_183029</name>
</gene>
<dbReference type="AlphaFoldDB" id="A0A5N5WLH3"/>
<organism evidence="1 2">
    <name type="scientific">Aspergillus leporis</name>
    <dbReference type="NCBI Taxonomy" id="41062"/>
    <lineage>
        <taxon>Eukaryota</taxon>
        <taxon>Fungi</taxon>
        <taxon>Dikarya</taxon>
        <taxon>Ascomycota</taxon>
        <taxon>Pezizomycotina</taxon>
        <taxon>Eurotiomycetes</taxon>
        <taxon>Eurotiomycetidae</taxon>
        <taxon>Eurotiales</taxon>
        <taxon>Aspergillaceae</taxon>
        <taxon>Aspergillus</taxon>
        <taxon>Aspergillus subgen. Circumdati</taxon>
    </lineage>
</organism>
<keyword evidence="2" id="KW-1185">Reference proteome</keyword>
<protein>
    <submittedName>
        <fullName evidence="1">Uncharacterized protein</fullName>
    </submittedName>
</protein>
<evidence type="ECO:0000313" key="2">
    <source>
        <dbReference type="Proteomes" id="UP000326565"/>
    </source>
</evidence>
<proteinExistence type="predicted"/>